<dbReference type="RefSeq" id="WP_183539633.1">
    <property type="nucleotide sequence ID" value="NZ_JACHHV010000012.1"/>
</dbReference>
<protein>
    <submittedName>
        <fullName evidence="5">Serine O-acetyltransferase</fullName>
        <ecNumber evidence="5">2.3.1.30</ecNumber>
    </submittedName>
</protein>
<keyword evidence="6" id="KW-1185">Reference proteome</keyword>
<keyword evidence="4 5" id="KW-0012">Acyltransferase</keyword>
<evidence type="ECO:0000313" key="5">
    <source>
        <dbReference type="EMBL" id="MBB5887992.1"/>
    </source>
</evidence>
<dbReference type="EC" id="2.3.1.30" evidence="5"/>
<dbReference type="Proteomes" id="UP000562464">
    <property type="component" value="Unassembled WGS sequence"/>
</dbReference>
<name>A0A841C8T1_9LACT</name>
<proteinExistence type="inferred from homology"/>
<dbReference type="PROSITE" id="PS00101">
    <property type="entry name" value="HEXAPEP_TRANSFERASES"/>
    <property type="match status" value="1"/>
</dbReference>
<evidence type="ECO:0000256" key="2">
    <source>
        <dbReference type="ARBA" id="ARBA00022679"/>
    </source>
</evidence>
<evidence type="ECO:0000256" key="4">
    <source>
        <dbReference type="ARBA" id="ARBA00023315"/>
    </source>
</evidence>
<dbReference type="CDD" id="cd03354">
    <property type="entry name" value="LbH_SAT"/>
    <property type="match status" value="1"/>
</dbReference>
<dbReference type="SUPFAM" id="SSF51161">
    <property type="entry name" value="Trimeric LpxA-like enzymes"/>
    <property type="match status" value="1"/>
</dbReference>
<comment type="caution">
    <text evidence="5">The sequence shown here is derived from an EMBL/GenBank/DDBJ whole genome shotgun (WGS) entry which is preliminary data.</text>
</comment>
<gene>
    <name evidence="5" type="ORF">HNQ37_000882</name>
</gene>
<dbReference type="InterPro" id="IPR045304">
    <property type="entry name" value="LbH_SAT"/>
</dbReference>
<evidence type="ECO:0000313" key="6">
    <source>
        <dbReference type="Proteomes" id="UP000562464"/>
    </source>
</evidence>
<evidence type="ECO:0000256" key="1">
    <source>
        <dbReference type="ARBA" id="ARBA00007274"/>
    </source>
</evidence>
<keyword evidence="2 5" id="KW-0808">Transferase</keyword>
<dbReference type="InterPro" id="IPR001451">
    <property type="entry name" value="Hexapep"/>
</dbReference>
<dbReference type="GO" id="GO:0009001">
    <property type="term" value="F:serine O-acetyltransferase activity"/>
    <property type="evidence" value="ECO:0007669"/>
    <property type="project" value="UniProtKB-EC"/>
</dbReference>
<dbReference type="AlphaFoldDB" id="A0A841C8T1"/>
<dbReference type="InterPro" id="IPR018357">
    <property type="entry name" value="Hexapep_transf_CS"/>
</dbReference>
<accession>A0A841C8T1</accession>
<reference evidence="5 6" key="1">
    <citation type="submission" date="2020-08" db="EMBL/GenBank/DDBJ databases">
        <title>Genomic Encyclopedia of Type Strains, Phase IV (KMG-IV): sequencing the most valuable type-strain genomes for metagenomic binning, comparative biology and taxonomic classification.</title>
        <authorList>
            <person name="Goeker M."/>
        </authorList>
    </citation>
    <scope>NUCLEOTIDE SEQUENCE [LARGE SCALE GENOMIC DNA]</scope>
    <source>
        <strain evidence="5 6">DSM 14925</strain>
    </source>
</reference>
<comment type="similarity">
    <text evidence="1">Belongs to the transferase hexapeptide repeat family.</text>
</comment>
<organism evidence="5 6">
    <name type="scientific">Lactovum miscens</name>
    <dbReference type="NCBI Taxonomy" id="190387"/>
    <lineage>
        <taxon>Bacteria</taxon>
        <taxon>Bacillati</taxon>
        <taxon>Bacillota</taxon>
        <taxon>Bacilli</taxon>
        <taxon>Lactobacillales</taxon>
        <taxon>Streptococcaceae</taxon>
        <taxon>Lactovum</taxon>
    </lineage>
</organism>
<dbReference type="Pfam" id="PF00132">
    <property type="entry name" value="Hexapep"/>
    <property type="match status" value="1"/>
</dbReference>
<dbReference type="Gene3D" id="2.160.10.10">
    <property type="entry name" value="Hexapeptide repeat proteins"/>
    <property type="match status" value="1"/>
</dbReference>
<dbReference type="EMBL" id="JACHHV010000012">
    <property type="protein sequence ID" value="MBB5887992.1"/>
    <property type="molecule type" value="Genomic_DNA"/>
</dbReference>
<evidence type="ECO:0000256" key="3">
    <source>
        <dbReference type="ARBA" id="ARBA00022737"/>
    </source>
</evidence>
<dbReference type="PANTHER" id="PTHR42811">
    <property type="entry name" value="SERINE ACETYLTRANSFERASE"/>
    <property type="match status" value="1"/>
</dbReference>
<dbReference type="InterPro" id="IPR011004">
    <property type="entry name" value="Trimer_LpxA-like_sf"/>
</dbReference>
<keyword evidence="3" id="KW-0677">Repeat</keyword>
<sequence>MKKQVLSYTSNLLLCRTDRKRYFKYLNILNNESSKRHLFNIYRLFWIKRQDSRNNCSFGANIGKGATFEEKPHFPHGFNGIIIHPNVKGGKNITILHQVTIGESFSNNEGCPILKSDIFIGAGAKILGNIVIGNHVKIGANAVVTKNVPDHCTVIGYNKQLTGKKL</sequence>